<evidence type="ECO:0000256" key="9">
    <source>
        <dbReference type="ARBA" id="ARBA00023170"/>
    </source>
</evidence>
<dbReference type="InterPro" id="IPR003591">
    <property type="entry name" value="Leu-rich_rpt_typical-subtyp"/>
</dbReference>
<feature type="domain" description="TIR" evidence="13">
    <location>
        <begin position="769"/>
        <end position="907"/>
    </location>
</feature>
<evidence type="ECO:0000259" key="13">
    <source>
        <dbReference type="PROSITE" id="PS50104"/>
    </source>
</evidence>
<feature type="chain" id="PRO_5044851843" description="TIR domain-containing protein" evidence="12">
    <location>
        <begin position="17"/>
        <end position="913"/>
    </location>
</feature>
<dbReference type="SUPFAM" id="SSF52058">
    <property type="entry name" value="L domain-like"/>
    <property type="match status" value="2"/>
</dbReference>
<dbReference type="PRINTS" id="PR01537">
    <property type="entry name" value="INTRLKN1R1F"/>
</dbReference>
<keyword evidence="3" id="KW-0433">Leucine-rich repeat</keyword>
<evidence type="ECO:0000256" key="8">
    <source>
        <dbReference type="ARBA" id="ARBA00023136"/>
    </source>
</evidence>
<feature type="transmembrane region" description="Helical" evidence="11">
    <location>
        <begin position="714"/>
        <end position="738"/>
    </location>
</feature>
<evidence type="ECO:0000256" key="12">
    <source>
        <dbReference type="SAM" id="SignalP"/>
    </source>
</evidence>
<evidence type="ECO:0000256" key="4">
    <source>
        <dbReference type="ARBA" id="ARBA00022692"/>
    </source>
</evidence>
<comment type="subcellular location">
    <subcellularLocation>
        <location evidence="1">Membrane</location>
        <topology evidence="1">Single-pass membrane protein</topology>
    </subcellularLocation>
</comment>
<dbReference type="SUPFAM" id="SSF52200">
    <property type="entry name" value="Toll/Interleukin receptor TIR domain"/>
    <property type="match status" value="1"/>
</dbReference>
<dbReference type="Gene3D" id="3.80.10.10">
    <property type="entry name" value="Ribonuclease Inhibitor"/>
    <property type="match status" value="3"/>
</dbReference>
<dbReference type="PANTHER" id="PTHR24365:SF541">
    <property type="entry name" value="PROTEIN TOLL-RELATED"/>
    <property type="match status" value="1"/>
</dbReference>
<keyword evidence="9" id="KW-0675">Receptor</keyword>
<evidence type="ECO:0000313" key="15">
    <source>
        <dbReference type="Proteomes" id="UP001634394"/>
    </source>
</evidence>
<keyword evidence="7 11" id="KW-1133">Transmembrane helix</keyword>
<keyword evidence="15" id="KW-1185">Reference proteome</keyword>
<evidence type="ECO:0000256" key="2">
    <source>
        <dbReference type="ARBA" id="ARBA00009634"/>
    </source>
</evidence>
<dbReference type="Gene3D" id="3.40.50.10140">
    <property type="entry name" value="Toll/interleukin-1 receptor homology (TIR) domain"/>
    <property type="match status" value="1"/>
</dbReference>
<sequence>MEVIIAMVWLITLATAAKTTPIPSANSLCVSSVPCQCTRDIENRLIVDCSNKNLTEIPRLPNDTVFLSLSNNEISVVKNRTFSNLPHLFTLDLSANSIREIERDGFHGLDNLRRLDLNLNNVPLTVQGFKPGVFQSLKMLCYLSIQNVKAMRDNSSYPHQSFAGLTYLTILKIDGLPNAIFGPGFSKLNNLRMLKLSSDKCDIETVFNKTFANLPFLTHLDISSCHIHRIEPGTLIPLRHLQYLDISGNAAIGLNGLRNASFGLINGSITILKANKLYPTFHLSVQLNSAHLEFLNQTNIKELYLDDNQIELIEDDFGKVCPKSMEKISVVGNKFTFGLYIFQGSQCTSLKIFNGGYQHPTHMPFSSKSNAQNVRKLIEEFTVITPFERHKFDANGTQYNHKNDENIWDYLPYCNVSCDQGFTGQFNSMPTDKLSTSLPQHNAENGNIINANAFDITTGFIDTSFPIVVPRSLEEFHFQFADLRYEIPKINFRNSSITFINVSGNSFYKLVGPLVGLDRLKTLDISDNLCSYISDRFFETLNKLESLFLEDNILGLILANDTDGRILGNLSNLRTLVLSSNQIMSLPFQIFSGLTSLEFLDLSRNYLQTFNIRIDHMNISHLNISRNLLSSLPVDIQNQLTAQANINNVTIDLTYNPFKCDCSTLEFMKWVHDEKSRVMFVGFDSYTCNVNNNEQSFIHLDNLILGLEKKCANYTVAICILSISFVLFIAVLTAGIMYRHRWKLRYLYYVTKRRYRGYSGLYESDRENYQYDAFLSYADNNLRFVKYTLMPKVETEGLHLCIHHRDFLPGEEIAANIANAIHRSRKTVVLLDDDFLSSYWCMYELNMARMESVYSRNRETILILLLKEGIDKKKLPLELMDLIHKHTYIEIPEDFVHVDMTEIFNRLRQTIID</sequence>
<keyword evidence="4 11" id="KW-0812">Transmembrane</keyword>
<keyword evidence="8 11" id="KW-0472">Membrane</keyword>
<dbReference type="SMART" id="SM00369">
    <property type="entry name" value="LRR_TYP"/>
    <property type="match status" value="9"/>
</dbReference>
<dbReference type="Pfam" id="PF13855">
    <property type="entry name" value="LRR_8"/>
    <property type="match status" value="3"/>
</dbReference>
<comment type="similarity">
    <text evidence="2">Belongs to the Toll-like receptor family.</text>
</comment>
<evidence type="ECO:0000256" key="7">
    <source>
        <dbReference type="ARBA" id="ARBA00022989"/>
    </source>
</evidence>
<dbReference type="InterPro" id="IPR032675">
    <property type="entry name" value="LRR_dom_sf"/>
</dbReference>
<keyword evidence="10" id="KW-0325">Glycoprotein</keyword>
<evidence type="ECO:0000256" key="6">
    <source>
        <dbReference type="ARBA" id="ARBA00022737"/>
    </source>
</evidence>
<protein>
    <recommendedName>
        <fullName evidence="13">TIR domain-containing protein</fullName>
    </recommendedName>
</protein>
<dbReference type="PANTHER" id="PTHR24365">
    <property type="entry name" value="TOLL-LIKE RECEPTOR"/>
    <property type="match status" value="1"/>
</dbReference>
<name>A0ABD3UG07_SINWO</name>
<reference evidence="14 15" key="1">
    <citation type="submission" date="2024-11" db="EMBL/GenBank/DDBJ databases">
        <title>Chromosome-level genome assembly of the freshwater bivalve Anodonta woodiana.</title>
        <authorList>
            <person name="Chen X."/>
        </authorList>
    </citation>
    <scope>NUCLEOTIDE SEQUENCE [LARGE SCALE GENOMIC DNA]</scope>
    <source>
        <strain evidence="14">MN2024</strain>
        <tissue evidence="14">Gills</tissue>
    </source>
</reference>
<evidence type="ECO:0000313" key="14">
    <source>
        <dbReference type="EMBL" id="KAL3847875.1"/>
    </source>
</evidence>
<gene>
    <name evidence="14" type="ORF">ACJMK2_018766</name>
</gene>
<accession>A0ABD3UG07</accession>
<organism evidence="14 15">
    <name type="scientific">Sinanodonta woodiana</name>
    <name type="common">Chinese pond mussel</name>
    <name type="synonym">Anodonta woodiana</name>
    <dbReference type="NCBI Taxonomy" id="1069815"/>
    <lineage>
        <taxon>Eukaryota</taxon>
        <taxon>Metazoa</taxon>
        <taxon>Spiralia</taxon>
        <taxon>Lophotrochozoa</taxon>
        <taxon>Mollusca</taxon>
        <taxon>Bivalvia</taxon>
        <taxon>Autobranchia</taxon>
        <taxon>Heteroconchia</taxon>
        <taxon>Palaeoheterodonta</taxon>
        <taxon>Unionida</taxon>
        <taxon>Unionoidea</taxon>
        <taxon>Unionidae</taxon>
        <taxon>Unioninae</taxon>
        <taxon>Sinanodonta</taxon>
    </lineage>
</organism>
<evidence type="ECO:0000256" key="10">
    <source>
        <dbReference type="ARBA" id="ARBA00023180"/>
    </source>
</evidence>
<proteinExistence type="inferred from homology"/>
<evidence type="ECO:0000256" key="5">
    <source>
        <dbReference type="ARBA" id="ARBA00022729"/>
    </source>
</evidence>
<dbReference type="Pfam" id="PF01582">
    <property type="entry name" value="TIR"/>
    <property type="match status" value="1"/>
</dbReference>
<dbReference type="InterPro" id="IPR000157">
    <property type="entry name" value="TIR_dom"/>
</dbReference>
<evidence type="ECO:0000256" key="3">
    <source>
        <dbReference type="ARBA" id="ARBA00022614"/>
    </source>
</evidence>
<comment type="caution">
    <text evidence="14">The sequence shown here is derived from an EMBL/GenBank/DDBJ whole genome shotgun (WGS) entry which is preliminary data.</text>
</comment>
<keyword evidence="6" id="KW-0677">Repeat</keyword>
<dbReference type="InterPro" id="IPR035897">
    <property type="entry name" value="Toll_tir_struct_dom_sf"/>
</dbReference>
<dbReference type="EMBL" id="JBJQND010000016">
    <property type="protein sequence ID" value="KAL3847875.1"/>
    <property type="molecule type" value="Genomic_DNA"/>
</dbReference>
<keyword evidence="5 12" id="KW-0732">Signal</keyword>
<dbReference type="InterPro" id="IPR001611">
    <property type="entry name" value="Leu-rich_rpt"/>
</dbReference>
<evidence type="ECO:0000256" key="1">
    <source>
        <dbReference type="ARBA" id="ARBA00004167"/>
    </source>
</evidence>
<dbReference type="SMART" id="SM00365">
    <property type="entry name" value="LRR_SD22"/>
    <property type="match status" value="4"/>
</dbReference>
<dbReference type="AlphaFoldDB" id="A0ABD3UG07"/>
<dbReference type="GO" id="GO:0016020">
    <property type="term" value="C:membrane"/>
    <property type="evidence" value="ECO:0007669"/>
    <property type="project" value="UniProtKB-SubCell"/>
</dbReference>
<dbReference type="PROSITE" id="PS51450">
    <property type="entry name" value="LRR"/>
    <property type="match status" value="2"/>
</dbReference>
<feature type="signal peptide" evidence="12">
    <location>
        <begin position="1"/>
        <end position="16"/>
    </location>
</feature>
<dbReference type="Proteomes" id="UP001634394">
    <property type="component" value="Unassembled WGS sequence"/>
</dbReference>
<dbReference type="SMART" id="SM00255">
    <property type="entry name" value="TIR"/>
    <property type="match status" value="1"/>
</dbReference>
<evidence type="ECO:0000256" key="11">
    <source>
        <dbReference type="SAM" id="Phobius"/>
    </source>
</evidence>
<dbReference type="PROSITE" id="PS50104">
    <property type="entry name" value="TIR"/>
    <property type="match status" value="1"/>
</dbReference>